<name>A0A2P6TSQ8_CHLSO</name>
<evidence type="ECO:0000256" key="3">
    <source>
        <dbReference type="ARBA" id="ARBA00022475"/>
    </source>
</evidence>
<feature type="transmembrane region" description="Helical" evidence="8">
    <location>
        <begin position="9"/>
        <end position="26"/>
    </location>
</feature>
<keyword evidence="4 8" id="KW-0812">Transmembrane</keyword>
<dbReference type="GO" id="GO:0005254">
    <property type="term" value="F:chloride channel activity"/>
    <property type="evidence" value="ECO:0007669"/>
    <property type="project" value="InterPro"/>
</dbReference>
<reference evidence="10 11" key="1">
    <citation type="journal article" date="2018" name="Plant J.">
        <title>Genome sequences of Chlorella sorokiniana UTEX 1602 and Micractinium conductrix SAG 241.80: implications to maltose excretion by a green alga.</title>
        <authorList>
            <person name="Arriola M.B."/>
            <person name="Velmurugan N."/>
            <person name="Zhang Y."/>
            <person name="Plunkett M.H."/>
            <person name="Hondzo H."/>
            <person name="Barney B.M."/>
        </authorList>
    </citation>
    <scope>NUCLEOTIDE SEQUENCE [LARGE SCALE GENOMIC DNA]</scope>
    <source>
        <strain evidence="10">1602</strain>
        <strain evidence="11">UTEX 1602</strain>
    </source>
</reference>
<dbReference type="InterPro" id="IPR044669">
    <property type="entry name" value="YneE/VCCN1/2-like"/>
</dbReference>
<organism evidence="10 11">
    <name type="scientific">Chlorella sorokiniana</name>
    <name type="common">Freshwater green alga</name>
    <dbReference type="NCBI Taxonomy" id="3076"/>
    <lineage>
        <taxon>Eukaryota</taxon>
        <taxon>Viridiplantae</taxon>
        <taxon>Chlorophyta</taxon>
        <taxon>core chlorophytes</taxon>
        <taxon>Trebouxiophyceae</taxon>
        <taxon>Chlorellales</taxon>
        <taxon>Chlorellaceae</taxon>
        <taxon>Chlorella clade</taxon>
        <taxon>Chlorella</taxon>
    </lineage>
</organism>
<feature type="transmembrane region" description="Helical" evidence="8">
    <location>
        <begin position="38"/>
        <end position="59"/>
    </location>
</feature>
<dbReference type="AlphaFoldDB" id="A0A2P6TSQ8"/>
<dbReference type="Proteomes" id="UP000239899">
    <property type="component" value="Unassembled WGS sequence"/>
</dbReference>
<keyword evidence="7 8" id="KW-0472">Membrane</keyword>
<keyword evidence="11" id="KW-1185">Reference proteome</keyword>
<keyword evidence="2" id="KW-0813">Transport</keyword>
<dbReference type="Pfam" id="PF25539">
    <property type="entry name" value="Bestrophin_2"/>
    <property type="match status" value="1"/>
</dbReference>
<dbReference type="GO" id="GO:0016829">
    <property type="term" value="F:lyase activity"/>
    <property type="evidence" value="ECO:0007669"/>
    <property type="project" value="UniProtKB-KW"/>
</dbReference>
<sequence>MLWNIWRPLLIILGIVFTCDLISLFVDLNANKEEEEFVIRSFSMCSFVLSLLLSVRVNIAYNRWWTLRSGYGSAVYGVADLVRRATSCVPDMSQVLELQRWGAVWANCIYAFIGWQPALPPAIDQLLAPEEAQALRAAAKQRHYALQRLRMLVLQASSSLSTSQAVTLDDAMTKAQAGAGACGAIRCTATPLVLRYTCTGLILLWLAIVALIRIGYPNWLSLPMTLLLGLCMLCVDELASQMENAPHLVSLEALLVDAMEDAANSVAEAEQHRAAVWGWRTKGGLSGPEAYQGAAAVARAGSGAVQLGPPGLCNGDENC</sequence>
<keyword evidence="6" id="KW-0406">Ion transport</keyword>
<keyword evidence="3" id="KW-1003">Cell membrane</keyword>
<evidence type="ECO:0000256" key="7">
    <source>
        <dbReference type="ARBA" id="ARBA00023136"/>
    </source>
</evidence>
<comment type="subcellular location">
    <subcellularLocation>
        <location evidence="1">Cell membrane</location>
        <topology evidence="1">Multi-pass membrane protein</topology>
    </subcellularLocation>
</comment>
<evidence type="ECO:0000256" key="5">
    <source>
        <dbReference type="ARBA" id="ARBA00022989"/>
    </source>
</evidence>
<protein>
    <submittedName>
        <fullName evidence="10">Deoxyribodipyrimidine photo-lyase isoform A</fullName>
    </submittedName>
    <submittedName>
        <fullName evidence="9">Deoxyribodipyrimidine photo-lyase isoform B</fullName>
    </submittedName>
</protein>
<dbReference type="PANTHER" id="PTHR33281:SF19">
    <property type="entry name" value="VOLTAGE-DEPENDENT ANION CHANNEL-FORMING PROTEIN YNEE"/>
    <property type="match status" value="1"/>
</dbReference>
<comment type="caution">
    <text evidence="10">The sequence shown here is derived from an EMBL/GenBank/DDBJ whole genome shotgun (WGS) entry which is preliminary data.</text>
</comment>
<feature type="transmembrane region" description="Helical" evidence="8">
    <location>
        <begin position="193"/>
        <end position="214"/>
    </location>
</feature>
<evidence type="ECO:0000313" key="10">
    <source>
        <dbReference type="EMBL" id="PRW57100.1"/>
    </source>
</evidence>
<dbReference type="GO" id="GO:0005886">
    <property type="term" value="C:plasma membrane"/>
    <property type="evidence" value="ECO:0007669"/>
    <property type="project" value="UniProtKB-SubCell"/>
</dbReference>
<dbReference type="PANTHER" id="PTHR33281">
    <property type="entry name" value="UPF0187 PROTEIN YNEE"/>
    <property type="match status" value="1"/>
</dbReference>
<dbReference type="EMBL" id="LHPG02000007">
    <property type="protein sequence ID" value="PRW57100.1"/>
    <property type="molecule type" value="Genomic_DNA"/>
</dbReference>
<evidence type="ECO:0000256" key="8">
    <source>
        <dbReference type="SAM" id="Phobius"/>
    </source>
</evidence>
<evidence type="ECO:0000313" key="9">
    <source>
        <dbReference type="EMBL" id="PRW57099.1"/>
    </source>
</evidence>
<accession>A0A2P6TSQ8</accession>
<keyword evidence="10" id="KW-0456">Lyase</keyword>
<reference evidence="10" key="2">
    <citation type="submission" date="2018-02" db="EMBL/GenBank/DDBJ databases">
        <authorList>
            <person name="Cohen D.B."/>
            <person name="Kent A.D."/>
        </authorList>
    </citation>
    <scope>NUCLEOTIDE SEQUENCE</scope>
    <source>
        <strain evidence="10">1602</strain>
    </source>
</reference>
<evidence type="ECO:0000256" key="2">
    <source>
        <dbReference type="ARBA" id="ARBA00022448"/>
    </source>
</evidence>
<evidence type="ECO:0000256" key="4">
    <source>
        <dbReference type="ARBA" id="ARBA00022692"/>
    </source>
</evidence>
<dbReference type="EMBL" id="LHPG02000007">
    <property type="protein sequence ID" value="PRW57099.1"/>
    <property type="molecule type" value="Genomic_DNA"/>
</dbReference>
<gene>
    <name evidence="10" type="ORF">C2E21_3964</name>
</gene>
<evidence type="ECO:0000256" key="1">
    <source>
        <dbReference type="ARBA" id="ARBA00004651"/>
    </source>
</evidence>
<evidence type="ECO:0000313" key="11">
    <source>
        <dbReference type="Proteomes" id="UP000239899"/>
    </source>
</evidence>
<evidence type="ECO:0000256" key="6">
    <source>
        <dbReference type="ARBA" id="ARBA00023065"/>
    </source>
</evidence>
<proteinExistence type="predicted"/>
<keyword evidence="5 8" id="KW-1133">Transmembrane helix</keyword>